<dbReference type="KEGG" id="wms:ID128_05805"/>
<dbReference type="AlphaFoldDB" id="A0A7L7YLY6"/>
<accession>A0A7L7YLY6</accession>
<name>A0A7L7YLY6_9RICK</name>
<keyword evidence="2" id="KW-1185">Reference proteome</keyword>
<dbReference type="EMBL" id="CP061738">
    <property type="protein sequence ID" value="QOD38260.1"/>
    <property type="molecule type" value="Genomic_DNA"/>
</dbReference>
<protein>
    <submittedName>
        <fullName evidence="1">Uncharacterized protein</fullName>
    </submittedName>
</protein>
<organism evidence="1 2">
    <name type="scientific">Candidatus Wolbachia massiliensis</name>
    <dbReference type="NCBI Taxonomy" id="1845000"/>
    <lineage>
        <taxon>Bacteria</taxon>
        <taxon>Pseudomonadati</taxon>
        <taxon>Pseudomonadota</taxon>
        <taxon>Alphaproteobacteria</taxon>
        <taxon>Rickettsiales</taxon>
        <taxon>Anaplasmataceae</taxon>
        <taxon>Wolbachieae</taxon>
        <taxon>Wolbachia</taxon>
    </lineage>
</organism>
<dbReference type="Proteomes" id="UP000516514">
    <property type="component" value="Chromosome"/>
</dbReference>
<evidence type="ECO:0000313" key="1">
    <source>
        <dbReference type="EMBL" id="QOD38260.1"/>
    </source>
</evidence>
<proteinExistence type="predicted"/>
<reference evidence="1 2" key="1">
    <citation type="submission" date="2020-09" db="EMBL/GenBank/DDBJ databases">
        <title>An Earliest Endosymbiont, Wolbachia massiliensis sp. nov., Strain PL13 From the Bed Bug (Cimex hemipterius), Type strain of a New supergroup T.</title>
        <authorList>
            <person name="Laidoudi Y."/>
            <person name="Levasseur A."/>
            <person name="Medkour H."/>
            <person name="Maaloum M."/>
            <person name="BenKhedher M."/>
            <person name="Sambou M."/>
            <person name="Bassene H."/>
            <person name="Davoust B."/>
            <person name="Fenollar F."/>
            <person name="Raoult D."/>
            <person name="Mediannikov O."/>
        </authorList>
    </citation>
    <scope>NUCLEOTIDE SEQUENCE [LARGE SCALE GENOMIC DNA]</scope>
    <source>
        <strain evidence="1 2">PL13</strain>
    </source>
</reference>
<dbReference type="RefSeq" id="WP_191111063.1">
    <property type="nucleotide sequence ID" value="NZ_CP061738.1"/>
</dbReference>
<evidence type="ECO:0000313" key="2">
    <source>
        <dbReference type="Proteomes" id="UP000516514"/>
    </source>
</evidence>
<gene>
    <name evidence="1" type="ORF">ID128_05805</name>
</gene>
<sequence length="62" mass="7108">MSSAIQGEKENPVVTLKAQAYNFNFETLKAQAISKEGWDEINRGFTAFKDLPRMRFAITRKI</sequence>